<dbReference type="GO" id="GO:0005840">
    <property type="term" value="C:ribosome"/>
    <property type="evidence" value="ECO:0007669"/>
    <property type="project" value="UniProtKB-KW"/>
</dbReference>
<dbReference type="InterPro" id="IPR029064">
    <property type="entry name" value="Ribosomal_eL30-like_sf"/>
</dbReference>
<evidence type="ECO:0000313" key="2">
    <source>
        <dbReference type="EMBL" id="KGJ51767.1"/>
    </source>
</evidence>
<reference evidence="3" key="4">
    <citation type="journal article" date="2022" name="Clin. Infect. Dis.">
        <title>Association between Clostridium innocuum and antibiotic-associated diarrhea in adults and children: A cross-sectional study and comparative genomics analysis.</title>
        <authorList>
            <person name="Cherny K.E."/>
            <person name="Muscat E.B."/>
            <person name="Balaji A."/>
            <person name="Mukherjee J."/>
            <person name="Ozer E.A."/>
            <person name="Angarone M.P."/>
            <person name="Hauser A.R."/>
            <person name="Sichel J.S."/>
            <person name="Amponsah E."/>
            <person name="Kociolek L.K."/>
        </authorList>
    </citation>
    <scope>NUCLEOTIDE SEQUENCE</scope>
    <source>
        <strain evidence="3">NU1-AC-029v</strain>
    </source>
</reference>
<evidence type="ECO:0000313" key="6">
    <source>
        <dbReference type="Proteomes" id="UP000030008"/>
    </source>
</evidence>
<evidence type="ECO:0000313" key="5">
    <source>
        <dbReference type="EMBL" id="QJA02949.1"/>
    </source>
</evidence>
<evidence type="ECO:0000259" key="1">
    <source>
        <dbReference type="Pfam" id="PF01248"/>
    </source>
</evidence>
<reference evidence="2 6" key="1">
    <citation type="submission" date="2014-08" db="EMBL/GenBank/DDBJ databases">
        <title>Clostridium innocuum, an unnegligible vancomycin-resistant pathogen causing extra-intestinal infections.</title>
        <authorList>
            <person name="Feng Y."/>
            <person name="Chiu C.-H."/>
        </authorList>
    </citation>
    <scope>NUCLEOTIDE SEQUENCE [LARGE SCALE GENOMIC DNA]</scope>
    <source>
        <strain evidence="2 6">AN88</strain>
    </source>
</reference>
<evidence type="ECO:0000313" key="3">
    <source>
        <dbReference type="EMBL" id="MCR0232686.1"/>
    </source>
</evidence>
<dbReference type="Proteomes" id="UP000604383">
    <property type="component" value="Unassembled WGS sequence"/>
</dbReference>
<name>A0A099I3D2_CLOIN</name>
<gene>
    <name evidence="2" type="ORF">CIAN88_18595</name>
    <name evidence="5" type="ORF">G4D54_11070</name>
    <name evidence="4" type="ORF">GT664_08360</name>
    <name evidence="3" type="ORF">MKC95_07890</name>
</gene>
<dbReference type="InterPro" id="IPR004038">
    <property type="entry name" value="Ribosomal_eL8/eL30/eS12/Gad45"/>
</dbReference>
<dbReference type="Proteomes" id="UP001203972">
    <property type="component" value="Unassembled WGS sequence"/>
</dbReference>
<dbReference type="EMBL" id="CP048838">
    <property type="protein sequence ID" value="QJA02949.1"/>
    <property type="molecule type" value="Genomic_DNA"/>
</dbReference>
<dbReference type="Gene3D" id="3.30.1330.30">
    <property type="match status" value="1"/>
</dbReference>
<evidence type="ECO:0000313" key="4">
    <source>
        <dbReference type="EMBL" id="MZH55770.1"/>
    </source>
</evidence>
<dbReference type="AlphaFoldDB" id="A0A099I3D2"/>
<dbReference type="EMBL" id="JAKTMA010000011">
    <property type="protein sequence ID" value="MCR0232686.1"/>
    <property type="molecule type" value="Genomic_DNA"/>
</dbReference>
<feature type="domain" description="Ribosomal protein eL8/eL30/eS12/Gadd45" evidence="1">
    <location>
        <begin position="9"/>
        <end position="90"/>
    </location>
</feature>
<dbReference type="SUPFAM" id="SSF55315">
    <property type="entry name" value="L30e-like"/>
    <property type="match status" value="1"/>
</dbReference>
<evidence type="ECO:0000313" key="7">
    <source>
        <dbReference type="Proteomes" id="UP000503330"/>
    </source>
</evidence>
<accession>A0A099I3D2</accession>
<dbReference type="GeneID" id="61926085"/>
<sequence length="97" mass="10608">MKDVTGILGLAARARKTATGEIVYTQLRARHVHLLILAEDIGDNAKKKLNDKCSFYKVPCVYMDGALMNMAIGDRNRKAIAILDKGFAEKIAACLKG</sequence>
<dbReference type="Pfam" id="PF01248">
    <property type="entry name" value="Ribosomal_L7Ae"/>
    <property type="match status" value="1"/>
</dbReference>
<protein>
    <submittedName>
        <fullName evidence="2">50S ribosomal protein L7</fullName>
    </submittedName>
    <submittedName>
        <fullName evidence="3">Ribosomal L7Ae/L30e/S12e/Gadd45 family protein</fullName>
    </submittedName>
</protein>
<dbReference type="RefSeq" id="WP_002609210.1">
    <property type="nucleotide sequence ID" value="NZ_AP025565.1"/>
</dbReference>
<dbReference type="Proteomes" id="UP000503330">
    <property type="component" value="Chromosome"/>
</dbReference>
<dbReference type="EMBL" id="WWTN01000011">
    <property type="protein sequence ID" value="MZH55770.1"/>
    <property type="molecule type" value="Genomic_DNA"/>
</dbReference>
<reference evidence="5 7" key="3">
    <citation type="submission" date="2020-02" db="EMBL/GenBank/DDBJ databases">
        <authorList>
            <person name="Kociolek L.K."/>
            <person name="Ozer E.A."/>
        </authorList>
    </citation>
    <scope>NUCLEOTIDE SEQUENCE [LARGE SCALE GENOMIC DNA]</scope>
    <source>
        <strain evidence="5 7">ATCC 14501</strain>
    </source>
</reference>
<organism evidence="2 6">
    <name type="scientific">Clostridium innocuum</name>
    <dbReference type="NCBI Taxonomy" id="1522"/>
    <lineage>
        <taxon>Bacteria</taxon>
        <taxon>Bacillati</taxon>
        <taxon>Bacillota</taxon>
        <taxon>Clostridia</taxon>
        <taxon>Eubacteriales</taxon>
        <taxon>Clostridiaceae</taxon>
        <taxon>Clostridium</taxon>
    </lineage>
</organism>
<proteinExistence type="predicted"/>
<reference evidence="4" key="2">
    <citation type="journal article" date="2019" name="Nat. Med.">
        <title>A library of human gut bacterial isolates paired with longitudinal multiomics data enables mechanistic microbiome research.</title>
        <authorList>
            <person name="Poyet M."/>
            <person name="Groussin M."/>
            <person name="Gibbons S.M."/>
            <person name="Avila-Pacheco J."/>
            <person name="Jiang X."/>
            <person name="Kearney S.M."/>
            <person name="Perrotta A.R."/>
            <person name="Berdy B."/>
            <person name="Zhao S."/>
            <person name="Lieberman T.D."/>
            <person name="Swanson P.K."/>
            <person name="Smith M."/>
            <person name="Roesemann S."/>
            <person name="Alexander J.E."/>
            <person name="Rich S.A."/>
            <person name="Livny J."/>
            <person name="Vlamakis H."/>
            <person name="Clish C."/>
            <person name="Bullock K."/>
            <person name="Deik A."/>
            <person name="Scott J."/>
            <person name="Pierce K.A."/>
            <person name="Xavier R.J."/>
            <person name="Alm E.J."/>
        </authorList>
    </citation>
    <scope>NUCLEOTIDE SEQUENCE</scope>
    <source>
        <strain evidence="4">BIOML-A12</strain>
    </source>
</reference>
<keyword evidence="2" id="KW-0689">Ribosomal protein</keyword>
<dbReference type="Proteomes" id="UP000030008">
    <property type="component" value="Unassembled WGS sequence"/>
</dbReference>
<dbReference type="EMBL" id="JQIF01000097">
    <property type="protein sequence ID" value="KGJ51767.1"/>
    <property type="molecule type" value="Genomic_DNA"/>
</dbReference>
<keyword evidence="2" id="KW-0687">Ribonucleoprotein</keyword>